<dbReference type="AlphaFoldDB" id="A0A366D1D8"/>
<dbReference type="OrthoDB" id="9799895at2"/>
<protein>
    <recommendedName>
        <fullName evidence="4 12">Heme exporter protein B</fullName>
    </recommendedName>
</protein>
<dbReference type="NCBIfam" id="TIGR01190">
    <property type="entry name" value="ccmB"/>
    <property type="match status" value="1"/>
</dbReference>
<evidence type="ECO:0000256" key="6">
    <source>
        <dbReference type="ARBA" id="ARBA00022475"/>
    </source>
</evidence>
<sequence>MTYVSFLRAECHLVWRRKQNMVNSVLFFLLVVVLFPLGIDATPMFLSKAASGIIWCAAALAILTSVESLFKEDYHDGSLEQWLVSGLSVPILVLIKMALHWLFIALPLLLLSPVLSEVLYLPDNSFWPLFMSLMLATPSLFLLGGIGSAVTVSLRQGGVLMLLIVLPLYLPIIIFATSVTKAAQVGLPYDAPLAILGAIFFVSLVVSPLMTAISIKASVN</sequence>
<feature type="transmembrane region" description="Helical" evidence="13">
    <location>
        <begin position="158"/>
        <end position="179"/>
    </location>
</feature>
<feature type="transmembrane region" description="Helical" evidence="13">
    <location>
        <begin position="21"/>
        <end position="39"/>
    </location>
</feature>
<dbReference type="PANTHER" id="PTHR30070:SF1">
    <property type="entry name" value="CYTOCHROME C BIOGENESIS B-RELATED"/>
    <property type="match status" value="1"/>
</dbReference>
<keyword evidence="8 13" id="KW-0812">Transmembrane</keyword>
<feature type="transmembrane region" description="Helical" evidence="13">
    <location>
        <begin position="82"/>
        <end position="106"/>
    </location>
</feature>
<evidence type="ECO:0000256" key="4">
    <source>
        <dbReference type="ARBA" id="ARBA00016452"/>
    </source>
</evidence>
<evidence type="ECO:0000256" key="5">
    <source>
        <dbReference type="ARBA" id="ARBA00022448"/>
    </source>
</evidence>
<feature type="transmembrane region" description="Helical" evidence="13">
    <location>
        <begin position="45"/>
        <end position="70"/>
    </location>
</feature>
<proteinExistence type="inferred from homology"/>
<dbReference type="GO" id="GO:0017004">
    <property type="term" value="P:cytochrome complex assembly"/>
    <property type="evidence" value="ECO:0007669"/>
    <property type="project" value="UniProtKB-KW"/>
</dbReference>
<evidence type="ECO:0000256" key="8">
    <source>
        <dbReference type="ARBA" id="ARBA00022692"/>
    </source>
</evidence>
<dbReference type="Proteomes" id="UP000252086">
    <property type="component" value="Unassembled WGS sequence"/>
</dbReference>
<evidence type="ECO:0000256" key="2">
    <source>
        <dbReference type="ARBA" id="ARBA00004429"/>
    </source>
</evidence>
<dbReference type="Pfam" id="PF03379">
    <property type="entry name" value="CcmB"/>
    <property type="match status" value="1"/>
</dbReference>
<keyword evidence="10 13" id="KW-1133">Transmembrane helix</keyword>
<evidence type="ECO:0000256" key="13">
    <source>
        <dbReference type="SAM" id="Phobius"/>
    </source>
</evidence>
<dbReference type="PIRSF" id="PIRSF002764">
    <property type="entry name" value="CcmB"/>
    <property type="match status" value="1"/>
</dbReference>
<name>A0A366D1D8_9GAMM</name>
<evidence type="ECO:0000313" key="15">
    <source>
        <dbReference type="Proteomes" id="UP000252086"/>
    </source>
</evidence>
<dbReference type="EMBL" id="QNRF01000004">
    <property type="protein sequence ID" value="RBO83254.1"/>
    <property type="molecule type" value="Genomic_DNA"/>
</dbReference>
<accession>A0A366D1D8</accession>
<comment type="function">
    <text evidence="1 12">Required for the export of heme to the periplasm for the biogenesis of c-type cytochromes.</text>
</comment>
<evidence type="ECO:0000256" key="1">
    <source>
        <dbReference type="ARBA" id="ARBA00002442"/>
    </source>
</evidence>
<feature type="transmembrane region" description="Helical" evidence="13">
    <location>
        <begin position="126"/>
        <end position="146"/>
    </location>
</feature>
<evidence type="ECO:0000256" key="7">
    <source>
        <dbReference type="ARBA" id="ARBA00022519"/>
    </source>
</evidence>
<dbReference type="RefSeq" id="WP_113874212.1">
    <property type="nucleotide sequence ID" value="NZ_QNRF01000004.1"/>
</dbReference>
<evidence type="ECO:0000256" key="11">
    <source>
        <dbReference type="ARBA" id="ARBA00023136"/>
    </source>
</evidence>
<keyword evidence="9 12" id="KW-0201">Cytochrome c-type biogenesis</keyword>
<keyword evidence="7 12" id="KW-0997">Cell inner membrane</keyword>
<organism evidence="14 15">
    <name type="scientific">Marinomonas aquiplantarum</name>
    <dbReference type="NCBI Taxonomy" id="491951"/>
    <lineage>
        <taxon>Bacteria</taxon>
        <taxon>Pseudomonadati</taxon>
        <taxon>Pseudomonadota</taxon>
        <taxon>Gammaproteobacteria</taxon>
        <taxon>Oceanospirillales</taxon>
        <taxon>Oceanospirillaceae</taxon>
        <taxon>Marinomonas</taxon>
    </lineage>
</organism>
<keyword evidence="15" id="KW-1185">Reference proteome</keyword>
<comment type="subcellular location">
    <subcellularLocation>
        <location evidence="2">Cell inner membrane</location>
        <topology evidence="2">Multi-pass membrane protein</topology>
    </subcellularLocation>
</comment>
<evidence type="ECO:0000256" key="3">
    <source>
        <dbReference type="ARBA" id="ARBA00010544"/>
    </source>
</evidence>
<gene>
    <name evidence="14" type="ORF">DFP76_10469</name>
</gene>
<comment type="similarity">
    <text evidence="3 12">Belongs to the CcmB/CycW/HelB family.</text>
</comment>
<feature type="transmembrane region" description="Helical" evidence="13">
    <location>
        <begin position="191"/>
        <end position="215"/>
    </location>
</feature>
<evidence type="ECO:0000256" key="10">
    <source>
        <dbReference type="ARBA" id="ARBA00022989"/>
    </source>
</evidence>
<keyword evidence="5 12" id="KW-0813">Transport</keyword>
<dbReference type="InterPro" id="IPR026031">
    <property type="entry name" value="Cyt_c_CcmB_bac"/>
</dbReference>
<dbReference type="GO" id="GO:1903607">
    <property type="term" value="P:cytochrome c biosynthetic process"/>
    <property type="evidence" value="ECO:0007669"/>
    <property type="project" value="TreeGrafter"/>
</dbReference>
<evidence type="ECO:0000256" key="12">
    <source>
        <dbReference type="PIRNR" id="PIRNR002764"/>
    </source>
</evidence>
<evidence type="ECO:0000313" key="14">
    <source>
        <dbReference type="EMBL" id="RBO83254.1"/>
    </source>
</evidence>
<dbReference type="GO" id="GO:0005886">
    <property type="term" value="C:plasma membrane"/>
    <property type="evidence" value="ECO:0007669"/>
    <property type="project" value="UniProtKB-SubCell"/>
</dbReference>
<dbReference type="GO" id="GO:0015232">
    <property type="term" value="F:heme transmembrane transporter activity"/>
    <property type="evidence" value="ECO:0007669"/>
    <property type="project" value="InterPro"/>
</dbReference>
<keyword evidence="6 12" id="KW-1003">Cell membrane</keyword>
<comment type="caution">
    <text evidence="14">The sequence shown here is derived from an EMBL/GenBank/DDBJ whole genome shotgun (WGS) entry which is preliminary data.</text>
</comment>
<reference evidence="14 15" key="1">
    <citation type="submission" date="2018-06" db="EMBL/GenBank/DDBJ databases">
        <title>Genomic Encyclopedia of Type Strains, Phase III (KMG-III): the genomes of soil and plant-associated and newly described type strains.</title>
        <authorList>
            <person name="Whitman W."/>
        </authorList>
    </citation>
    <scope>NUCLEOTIDE SEQUENCE [LARGE SCALE GENOMIC DNA]</scope>
    <source>
        <strain evidence="14 15">CECT 7732</strain>
    </source>
</reference>
<dbReference type="InterPro" id="IPR003544">
    <property type="entry name" value="Cyt_c_biogenesis_CcmB"/>
</dbReference>
<dbReference type="PRINTS" id="PR01414">
    <property type="entry name" value="CCMBBIOGNSIS"/>
</dbReference>
<dbReference type="PANTHER" id="PTHR30070">
    <property type="entry name" value="HEME EXPORTER PROTEIN B"/>
    <property type="match status" value="1"/>
</dbReference>
<keyword evidence="11 12" id="KW-0472">Membrane</keyword>
<evidence type="ECO:0000256" key="9">
    <source>
        <dbReference type="ARBA" id="ARBA00022748"/>
    </source>
</evidence>